<dbReference type="RefSeq" id="WP_071637196.1">
    <property type="nucleotide sequence ID" value="NZ_MLFK01000007.1"/>
</dbReference>
<keyword evidence="3" id="KW-1185">Reference proteome</keyword>
<dbReference type="Proteomes" id="UP000182826">
    <property type="component" value="Unassembled WGS sequence"/>
</dbReference>
<reference evidence="2 3" key="1">
    <citation type="submission" date="2016-10" db="EMBL/GenBank/DDBJ databases">
        <title>Draft Genome Sequence of Rhizobacteria Flavobacterium johnsoniae CI04.</title>
        <authorList>
            <person name="Bravo J.I."/>
            <person name="Lozano G.L."/>
            <person name="Handelsman J."/>
        </authorList>
    </citation>
    <scope>NUCLEOTIDE SEQUENCE [LARGE SCALE GENOMIC DNA]</scope>
    <source>
        <strain evidence="2 3">CI04</strain>
    </source>
</reference>
<accession>A0A1J7CJ96</accession>
<protein>
    <recommendedName>
        <fullName evidence="4">3-keto-disaccharide hydrolase domain-containing protein</fullName>
    </recommendedName>
</protein>
<dbReference type="AlphaFoldDB" id="A0A1J7CJ96"/>
<feature type="chain" id="PRO_5009644331" description="3-keto-disaccharide hydrolase domain-containing protein" evidence="1">
    <location>
        <begin position="23"/>
        <end position="210"/>
    </location>
</feature>
<evidence type="ECO:0000313" key="3">
    <source>
        <dbReference type="Proteomes" id="UP000182826"/>
    </source>
</evidence>
<dbReference type="Gene3D" id="2.60.120.560">
    <property type="entry name" value="Exo-inulinase, domain 1"/>
    <property type="match status" value="1"/>
</dbReference>
<dbReference type="EMBL" id="MLFK01000007">
    <property type="protein sequence ID" value="OIV41644.1"/>
    <property type="molecule type" value="Genomic_DNA"/>
</dbReference>
<dbReference type="OrthoDB" id="752993at2"/>
<evidence type="ECO:0008006" key="4">
    <source>
        <dbReference type="Google" id="ProtNLM"/>
    </source>
</evidence>
<evidence type="ECO:0000256" key="1">
    <source>
        <dbReference type="SAM" id="SignalP"/>
    </source>
</evidence>
<comment type="caution">
    <text evidence="2">The sequence shown here is derived from an EMBL/GenBank/DDBJ whole genome shotgun (WGS) entry which is preliminary data.</text>
</comment>
<dbReference type="PROSITE" id="PS51257">
    <property type="entry name" value="PROKAR_LIPOPROTEIN"/>
    <property type="match status" value="1"/>
</dbReference>
<gene>
    <name evidence="2" type="ORF">BKM63_14045</name>
</gene>
<name>A0A1J7CJ96_FLAJO</name>
<feature type="signal peptide" evidence="1">
    <location>
        <begin position="1"/>
        <end position="22"/>
    </location>
</feature>
<sequence length="210" mass="24390">MKIRYILLLLFPLLLASCSGTISTEKKTYKITEIKPLKSYWNFNSKEWFLQKDTLIGTGGPMHWGVIESKKKLPKNYEIDFKVNMTKESLFEIMLNIDKEQYIRTYLYQIDQNIVIGRGVYKKGSDEYGKRGGPTLFKKSLELQNNKWYTVKIKVQNNQLFFSVDNKATLECSLEKSDLSQEGKLGFLTNGEIKIVDLTIKTLQKQKSSF</sequence>
<keyword evidence="1" id="KW-0732">Signal</keyword>
<proteinExistence type="predicted"/>
<organism evidence="2 3">
    <name type="scientific">Flavobacterium johnsoniae</name>
    <name type="common">Cytophaga johnsonae</name>
    <dbReference type="NCBI Taxonomy" id="986"/>
    <lineage>
        <taxon>Bacteria</taxon>
        <taxon>Pseudomonadati</taxon>
        <taxon>Bacteroidota</taxon>
        <taxon>Flavobacteriia</taxon>
        <taxon>Flavobacteriales</taxon>
        <taxon>Flavobacteriaceae</taxon>
        <taxon>Flavobacterium</taxon>
    </lineage>
</organism>
<evidence type="ECO:0000313" key="2">
    <source>
        <dbReference type="EMBL" id="OIV41644.1"/>
    </source>
</evidence>